<dbReference type="InterPro" id="IPR038468">
    <property type="entry name" value="MmpS_C"/>
</dbReference>
<protein>
    <submittedName>
        <fullName evidence="2">Uncharacterized protein</fullName>
    </submittedName>
</protein>
<comment type="caution">
    <text evidence="2">The sequence shown here is derived from an EMBL/GenBank/DDBJ whole genome shotgun (WGS) entry which is preliminary data.</text>
</comment>
<name>I4ENM3_9BACT</name>
<gene>
    <name evidence="2" type="ORF">NITHO_980003</name>
</gene>
<evidence type="ECO:0000313" key="3">
    <source>
        <dbReference type="Proteomes" id="UP000004221"/>
    </source>
</evidence>
<dbReference type="Gene3D" id="2.60.40.2880">
    <property type="entry name" value="MmpS1-5, C-terminal soluble domain"/>
    <property type="match status" value="1"/>
</dbReference>
<sequence length="265" mass="28497">MDRAGRVGADPNLVGQGVTAAAPVTETNHTVASVFWDFMNSSGTVSENGEATNAPLFQNPFYATGYPITEPYWSTVLINGVPKQVLMQVFERRVLTYTPDNPAGWKVEAGNVGQHYYAWRYNQIASPSPSPIPLPSPSPTPSPSASPSPSQFQVTYRVSGYSAKTVQVKFITAQGGNVQQDLPYIDSNAGKDWRHNGTFHPGDQAEITAYLLPYQIYDEKSNTWITQPGTGGITCEIFVNGQVWRSASASGTNAGVGCRGVVGDG</sequence>
<organism evidence="2 3">
    <name type="scientific">Nitrolancea hollandica Lb</name>
    <dbReference type="NCBI Taxonomy" id="1129897"/>
    <lineage>
        <taxon>Bacteria</taxon>
        <taxon>Pseudomonadati</taxon>
        <taxon>Thermomicrobiota</taxon>
        <taxon>Thermomicrobia</taxon>
        <taxon>Sphaerobacterales</taxon>
        <taxon>Sphaerobacterineae</taxon>
        <taxon>Sphaerobacteraceae</taxon>
        <taxon>Nitrolancea</taxon>
    </lineage>
</organism>
<feature type="region of interest" description="Disordered" evidence="1">
    <location>
        <begin position="130"/>
        <end position="151"/>
    </location>
</feature>
<dbReference type="EMBL" id="CAGS01000735">
    <property type="protein sequence ID" value="CCF86286.1"/>
    <property type="molecule type" value="Genomic_DNA"/>
</dbReference>
<dbReference type="AlphaFoldDB" id="I4ENM3"/>
<proteinExistence type="predicted"/>
<evidence type="ECO:0000256" key="1">
    <source>
        <dbReference type="SAM" id="MobiDB-lite"/>
    </source>
</evidence>
<evidence type="ECO:0000313" key="2">
    <source>
        <dbReference type="EMBL" id="CCF86286.1"/>
    </source>
</evidence>
<reference evidence="2 3" key="1">
    <citation type="journal article" date="2012" name="ISME J.">
        <title>Nitrification expanded: discovery, physiology and genomics of a nitrite-oxidizing bacterium from the phylum Chloroflexi.</title>
        <authorList>
            <person name="Sorokin D.Y."/>
            <person name="Lucker S."/>
            <person name="Vejmelkova D."/>
            <person name="Kostrikina N.A."/>
            <person name="Kleerebezem R."/>
            <person name="Rijpstra W.I."/>
            <person name="Damste J.S."/>
            <person name="Le Paslier D."/>
            <person name="Muyzer G."/>
            <person name="Wagner M."/>
            <person name="van Loosdrecht M.C."/>
            <person name="Daims H."/>
        </authorList>
    </citation>
    <scope>NUCLEOTIDE SEQUENCE [LARGE SCALE GENOMIC DNA]</scope>
    <source>
        <strain evidence="3">none</strain>
    </source>
</reference>
<keyword evidence="3" id="KW-1185">Reference proteome</keyword>
<accession>I4ENM3</accession>
<dbReference type="Proteomes" id="UP000004221">
    <property type="component" value="Unassembled WGS sequence"/>
</dbReference>
<feature type="compositionally biased region" description="Pro residues" evidence="1">
    <location>
        <begin position="130"/>
        <end position="146"/>
    </location>
</feature>